<dbReference type="RefSeq" id="XP_069226159.1">
    <property type="nucleotide sequence ID" value="XM_069377071.1"/>
</dbReference>
<proteinExistence type="inferred from homology"/>
<dbReference type="SUPFAM" id="SSF54897">
    <property type="entry name" value="Protease propeptides/inhibitors"/>
    <property type="match status" value="1"/>
</dbReference>
<dbReference type="AlphaFoldDB" id="A0AB34KG19"/>
<dbReference type="GeneID" id="96009909"/>
<keyword evidence="2" id="KW-0732">Signal</keyword>
<sequence length="108" mass="11924">MKLFLTTFLVAILVALAMAVDPQEQKSIIVSYPKDTPESEMTELKDAIHKAGGIITHEYNLFVCLFPSHIGLAAKVPAYFVETIRTMGEDHDVTVEDDQTVSINSESP</sequence>
<dbReference type="InterPro" id="IPR052471">
    <property type="entry name" value="PBI_I9"/>
</dbReference>
<evidence type="ECO:0000313" key="3">
    <source>
        <dbReference type="EMBL" id="KAL1583052.1"/>
    </source>
</evidence>
<evidence type="ECO:0000313" key="4">
    <source>
        <dbReference type="Proteomes" id="UP000803884"/>
    </source>
</evidence>
<organism evidence="3 4">
    <name type="scientific">Cladosporium halotolerans</name>
    <dbReference type="NCBI Taxonomy" id="1052096"/>
    <lineage>
        <taxon>Eukaryota</taxon>
        <taxon>Fungi</taxon>
        <taxon>Dikarya</taxon>
        <taxon>Ascomycota</taxon>
        <taxon>Pezizomycotina</taxon>
        <taxon>Dothideomycetes</taxon>
        <taxon>Dothideomycetidae</taxon>
        <taxon>Cladosporiales</taxon>
        <taxon>Cladosporiaceae</taxon>
        <taxon>Cladosporium</taxon>
    </lineage>
</organism>
<dbReference type="Gene3D" id="3.30.70.80">
    <property type="entry name" value="Peptidase S8 propeptide/proteinase inhibitor I9"/>
    <property type="match status" value="1"/>
</dbReference>
<accession>A0AB34KG19</accession>
<feature type="signal peptide" evidence="2">
    <location>
        <begin position="1"/>
        <end position="19"/>
    </location>
</feature>
<keyword evidence="4" id="KW-1185">Reference proteome</keyword>
<dbReference type="InterPro" id="IPR037045">
    <property type="entry name" value="S8pro/Inhibitor_I9_sf"/>
</dbReference>
<name>A0AB34KG19_9PEZI</name>
<dbReference type="GO" id="GO:0042144">
    <property type="term" value="P:vacuole fusion, non-autophagic"/>
    <property type="evidence" value="ECO:0007669"/>
    <property type="project" value="TreeGrafter"/>
</dbReference>
<feature type="chain" id="PRO_5044258511" evidence="2">
    <location>
        <begin position="20"/>
        <end position="108"/>
    </location>
</feature>
<evidence type="ECO:0000256" key="1">
    <source>
        <dbReference type="ARBA" id="ARBA00038069"/>
    </source>
</evidence>
<dbReference type="PANTHER" id="PTHR28288">
    <property type="entry name" value="PROTEASE B INHIBITOR 2"/>
    <property type="match status" value="1"/>
</dbReference>
<dbReference type="PANTHER" id="PTHR28288:SF1">
    <property type="entry name" value="INHIBITOR I9 DOMAIN-CONTAINING PROTEIN"/>
    <property type="match status" value="1"/>
</dbReference>
<reference evidence="3 4" key="1">
    <citation type="journal article" date="2020" name="Microbiol. Resour. Announc.">
        <title>Draft Genome Sequence of a Cladosporium Species Isolated from the Mesophotic Ascidian Didemnum maculosum.</title>
        <authorList>
            <person name="Gioti A."/>
            <person name="Siaperas R."/>
            <person name="Nikolaivits E."/>
            <person name="Le Goff G."/>
            <person name="Ouazzani J."/>
            <person name="Kotoulas G."/>
            <person name="Topakas E."/>
        </authorList>
    </citation>
    <scope>NUCLEOTIDE SEQUENCE [LARGE SCALE GENOMIC DNA]</scope>
    <source>
        <strain evidence="3 4">TM138-S3</strain>
    </source>
</reference>
<comment type="caution">
    <text evidence="3">The sequence shown here is derived from an EMBL/GenBank/DDBJ whole genome shotgun (WGS) entry which is preliminary data.</text>
</comment>
<protein>
    <submittedName>
        <fullName evidence="3">Uncharacterized protein</fullName>
    </submittedName>
</protein>
<dbReference type="Proteomes" id="UP000803884">
    <property type="component" value="Unassembled WGS sequence"/>
</dbReference>
<dbReference type="EMBL" id="JAAQHG020000040">
    <property type="protein sequence ID" value="KAL1583052.1"/>
    <property type="molecule type" value="Genomic_DNA"/>
</dbReference>
<gene>
    <name evidence="3" type="ORF">WHR41_08467</name>
</gene>
<comment type="similarity">
    <text evidence="1">Belongs to the protease inhibitor I9 family.</text>
</comment>
<evidence type="ECO:0000256" key="2">
    <source>
        <dbReference type="SAM" id="SignalP"/>
    </source>
</evidence>
<dbReference type="GO" id="GO:0004866">
    <property type="term" value="F:endopeptidase inhibitor activity"/>
    <property type="evidence" value="ECO:0007669"/>
    <property type="project" value="TreeGrafter"/>
</dbReference>